<organism evidence="1 2">
    <name type="scientific">Corynebacterium callunae DSM 20147</name>
    <dbReference type="NCBI Taxonomy" id="1121353"/>
    <lineage>
        <taxon>Bacteria</taxon>
        <taxon>Bacillati</taxon>
        <taxon>Actinomycetota</taxon>
        <taxon>Actinomycetes</taxon>
        <taxon>Mycobacteriales</taxon>
        <taxon>Corynebacteriaceae</taxon>
        <taxon>Corynebacterium</taxon>
    </lineage>
</organism>
<dbReference type="HOGENOM" id="CLU_100609_1_0_11"/>
<dbReference type="Pfam" id="PF10936">
    <property type="entry name" value="DUF2617"/>
    <property type="match status" value="1"/>
</dbReference>
<reference evidence="1 2" key="1">
    <citation type="submission" date="2013-02" db="EMBL/GenBank/DDBJ databases">
        <title>The complete genome sequence of Corynebacterium callunae DSM 20147.</title>
        <authorList>
            <person name="Ruckert C."/>
            <person name="Albersmeier A."/>
            <person name="Kalinowski J."/>
        </authorList>
    </citation>
    <scope>NUCLEOTIDE SEQUENCE [LARGE SCALE GENOMIC DNA]</scope>
    <source>
        <strain evidence="1 2">DSM 20147</strain>
    </source>
</reference>
<proteinExistence type="predicted"/>
<dbReference type="RefSeq" id="WP_015652123.1">
    <property type="nucleotide sequence ID" value="NC_020506.1"/>
</dbReference>
<protein>
    <recommendedName>
        <fullName evidence="3">DUF2617 domain-containing protein</fullName>
    </recommendedName>
</protein>
<dbReference type="OrthoDB" id="4462506at2"/>
<keyword evidence="2" id="KW-1185">Reference proteome</keyword>
<evidence type="ECO:0000313" key="2">
    <source>
        <dbReference type="Proteomes" id="UP000011760"/>
    </source>
</evidence>
<dbReference type="KEGG" id="ccn:H924_11345"/>
<dbReference type="AlphaFoldDB" id="M1UVU9"/>
<dbReference type="STRING" id="1121353.H924_11345"/>
<gene>
    <name evidence="1" type="ORF">H924_11345</name>
</gene>
<dbReference type="PATRIC" id="fig|1121353.3.peg.2318"/>
<evidence type="ECO:0000313" key="1">
    <source>
        <dbReference type="EMBL" id="AGG67697.1"/>
    </source>
</evidence>
<dbReference type="EMBL" id="CP004354">
    <property type="protein sequence ID" value="AGG67697.1"/>
    <property type="molecule type" value="Genomic_DNA"/>
</dbReference>
<evidence type="ECO:0008006" key="3">
    <source>
        <dbReference type="Google" id="ProtNLM"/>
    </source>
</evidence>
<name>M1UVU9_9CORY</name>
<sequence length="166" mass="18107">MHTSIDCLPADVRAGDLGVSWNGELPEVLAETLIDAAPHPSTCHLAVIGASHVVTVEAPAGRFREEISCHAPLQEDARFPLPESMSRENYVLQTKVSVLDSEDFEAAATEIATAGDDWLIVSFPGAGPHHLTALSAEYSHGAWQWWSHHLYPAERTIVSTRSIYQP</sequence>
<dbReference type="InterPro" id="IPR024486">
    <property type="entry name" value="DUF2617"/>
</dbReference>
<dbReference type="eggNOG" id="ENOG5032ZD0">
    <property type="taxonomic scope" value="Bacteria"/>
</dbReference>
<dbReference type="Proteomes" id="UP000011760">
    <property type="component" value="Chromosome"/>
</dbReference>
<accession>M1UVU9</accession>